<dbReference type="GO" id="GO:0046961">
    <property type="term" value="F:proton-transporting ATPase activity, rotational mechanism"/>
    <property type="evidence" value="ECO:0007669"/>
    <property type="project" value="InterPro"/>
</dbReference>
<dbReference type="AlphaFoldDB" id="A0A1M4UV06"/>
<dbReference type="Gene3D" id="1.10.287.3240">
    <property type="match status" value="1"/>
</dbReference>
<dbReference type="InterPro" id="IPR002699">
    <property type="entry name" value="V_ATPase_D"/>
</dbReference>
<evidence type="ECO:0000256" key="3">
    <source>
        <dbReference type="ARBA" id="ARBA00023065"/>
    </source>
</evidence>
<sequence length="209" mass="24499">MENIAPTKSNLISAKSTLEFSKKGYELLDQKRNVLIREMMAYVDKAKDIQEMINKKFEEAYEALRMANITMGVSTVEEISHTVPENGQFNLLFKSVMGVEVPIVRYDKKHKEPTYSFYQTNTAMDIVFIKFSEITYLIMEYAEVENAVFKLAMEIKKTQKRANALQNIQIPKYEEIVKYIQDVLEEKDREDFFRLKVVKKKSQRKKANP</sequence>
<evidence type="ECO:0000256" key="4">
    <source>
        <dbReference type="HAMAP-Rule" id="MF_00271"/>
    </source>
</evidence>
<dbReference type="EMBL" id="FQVG01000009">
    <property type="protein sequence ID" value="SHE60518.1"/>
    <property type="molecule type" value="Genomic_DNA"/>
</dbReference>
<comment type="similarity">
    <text evidence="1 4">Belongs to the V-ATPase D subunit family.</text>
</comment>
<evidence type="ECO:0000256" key="1">
    <source>
        <dbReference type="ARBA" id="ARBA00005850"/>
    </source>
</evidence>
<evidence type="ECO:0000256" key="2">
    <source>
        <dbReference type="ARBA" id="ARBA00022448"/>
    </source>
</evidence>
<keyword evidence="4" id="KW-0375">Hydrogen ion transport</keyword>
<name>A0A1M4UV06_9CLOT</name>
<comment type="function">
    <text evidence="4">Produces ATP from ADP in the presence of a proton gradient across the membrane.</text>
</comment>
<proteinExistence type="inferred from homology"/>
<keyword evidence="6" id="KW-1185">Reference proteome</keyword>
<dbReference type="NCBIfam" id="TIGR00309">
    <property type="entry name" value="V_ATPase_subD"/>
    <property type="match status" value="1"/>
</dbReference>
<accession>A0A1M4UV06</accession>
<dbReference type="GO" id="GO:0046933">
    <property type="term" value="F:proton-transporting ATP synthase activity, rotational mechanism"/>
    <property type="evidence" value="ECO:0007669"/>
    <property type="project" value="UniProtKB-UniRule"/>
</dbReference>
<dbReference type="Proteomes" id="UP000184423">
    <property type="component" value="Unassembled WGS sequence"/>
</dbReference>
<gene>
    <name evidence="4" type="primary">atpD</name>
    <name evidence="5" type="ORF">SAMN02746091_00742</name>
</gene>
<evidence type="ECO:0000313" key="6">
    <source>
        <dbReference type="Proteomes" id="UP000184423"/>
    </source>
</evidence>
<keyword evidence="2 4" id="KW-0813">Transport</keyword>
<dbReference type="GO" id="GO:0042777">
    <property type="term" value="P:proton motive force-driven plasma membrane ATP synthesis"/>
    <property type="evidence" value="ECO:0007669"/>
    <property type="project" value="UniProtKB-UniRule"/>
</dbReference>
<evidence type="ECO:0000313" key="5">
    <source>
        <dbReference type="EMBL" id="SHE60518.1"/>
    </source>
</evidence>
<protein>
    <recommendedName>
        <fullName evidence="4">V-type ATP synthase subunit D</fullName>
    </recommendedName>
    <alternativeName>
        <fullName evidence="4">V-ATPase subunit D</fullName>
    </alternativeName>
</protein>
<keyword evidence="4" id="KW-0066">ATP synthesis</keyword>
<keyword evidence="3 4" id="KW-0406">Ion transport</keyword>
<dbReference type="RefSeq" id="WP_073247971.1">
    <property type="nucleotide sequence ID" value="NZ_FQVG01000009.1"/>
</dbReference>
<dbReference type="GO" id="GO:0005524">
    <property type="term" value="F:ATP binding"/>
    <property type="evidence" value="ECO:0007669"/>
    <property type="project" value="UniProtKB-UniRule"/>
</dbReference>
<dbReference type="Pfam" id="PF01813">
    <property type="entry name" value="ATP-synt_D"/>
    <property type="match status" value="1"/>
</dbReference>
<reference evidence="6" key="1">
    <citation type="submission" date="2016-11" db="EMBL/GenBank/DDBJ databases">
        <authorList>
            <person name="Varghese N."/>
            <person name="Submissions S."/>
        </authorList>
    </citation>
    <scope>NUCLEOTIDE SEQUENCE [LARGE SCALE GENOMIC DNA]</scope>
    <source>
        <strain evidence="6">DSM 10124</strain>
    </source>
</reference>
<dbReference type="HAMAP" id="MF_00271">
    <property type="entry name" value="ATP_synth_D_arch"/>
    <property type="match status" value="1"/>
</dbReference>
<organism evidence="5 6">
    <name type="scientific">Caloramator proteoclasticus DSM 10124</name>
    <dbReference type="NCBI Taxonomy" id="1121262"/>
    <lineage>
        <taxon>Bacteria</taxon>
        <taxon>Bacillati</taxon>
        <taxon>Bacillota</taxon>
        <taxon>Clostridia</taxon>
        <taxon>Eubacteriales</taxon>
        <taxon>Clostridiaceae</taxon>
        <taxon>Caloramator</taxon>
    </lineage>
</organism>
<dbReference type="PANTHER" id="PTHR11671">
    <property type="entry name" value="V-TYPE ATP SYNTHASE SUBUNIT D"/>
    <property type="match status" value="1"/>
</dbReference>